<dbReference type="OrthoDB" id="4348522at2759"/>
<feature type="transmembrane region" description="Helical" evidence="10">
    <location>
        <begin position="567"/>
        <end position="592"/>
    </location>
</feature>
<dbReference type="GO" id="GO:0043161">
    <property type="term" value="P:proteasome-mediated ubiquitin-dependent protein catabolic process"/>
    <property type="evidence" value="ECO:0007669"/>
    <property type="project" value="TreeGrafter"/>
</dbReference>
<dbReference type="EMBL" id="LIAE01008700">
    <property type="protein sequence ID" value="PAV72774.1"/>
    <property type="molecule type" value="Genomic_DNA"/>
</dbReference>
<evidence type="ECO:0000256" key="3">
    <source>
        <dbReference type="ARBA" id="ARBA00022723"/>
    </source>
</evidence>
<protein>
    <recommendedName>
        <fullName evidence="11">RING-type domain-containing protein</fullName>
    </recommendedName>
</protein>
<feature type="transmembrane region" description="Helical" evidence="10">
    <location>
        <begin position="203"/>
        <end position="222"/>
    </location>
</feature>
<dbReference type="STRING" id="2018661.A0A2A2KFL8"/>
<feature type="domain" description="RING-type" evidence="11">
    <location>
        <begin position="642"/>
        <end position="680"/>
    </location>
</feature>
<evidence type="ECO:0000256" key="6">
    <source>
        <dbReference type="ARBA" id="ARBA00022989"/>
    </source>
</evidence>
<feature type="transmembrane region" description="Helical" evidence="10">
    <location>
        <begin position="242"/>
        <end position="259"/>
    </location>
</feature>
<evidence type="ECO:0000313" key="12">
    <source>
        <dbReference type="EMBL" id="PAV72774.1"/>
    </source>
</evidence>
<feature type="transmembrane region" description="Helical" evidence="10">
    <location>
        <begin position="289"/>
        <end position="309"/>
    </location>
</feature>
<keyword evidence="4 8" id="KW-0863">Zinc-finger</keyword>
<keyword evidence="13" id="KW-1185">Reference proteome</keyword>
<evidence type="ECO:0000256" key="2">
    <source>
        <dbReference type="ARBA" id="ARBA00022692"/>
    </source>
</evidence>
<dbReference type="SUPFAM" id="SSF57850">
    <property type="entry name" value="RING/U-box"/>
    <property type="match status" value="1"/>
</dbReference>
<comment type="subcellular location">
    <subcellularLocation>
        <location evidence="1">Membrane</location>
        <topology evidence="1">Multi-pass membrane protein</topology>
    </subcellularLocation>
</comment>
<dbReference type="PANTHER" id="PTHR22763:SF191">
    <property type="entry name" value="RING FINGER PROTEIN 145 HOMOLOG"/>
    <property type="match status" value="1"/>
</dbReference>
<name>A0A2A2KFL8_9BILA</name>
<feature type="transmembrane region" description="Helical" evidence="10">
    <location>
        <begin position="321"/>
        <end position="342"/>
    </location>
</feature>
<accession>A0A2A2KFL8</accession>
<dbReference type="InterPro" id="IPR050731">
    <property type="entry name" value="HRD1_E3_ubiq-ligases"/>
</dbReference>
<comment type="caution">
    <text evidence="12">The sequence shown here is derived from an EMBL/GenBank/DDBJ whole genome shotgun (WGS) entry which is preliminary data.</text>
</comment>
<feature type="transmembrane region" description="Helical" evidence="10">
    <location>
        <begin position="427"/>
        <end position="446"/>
    </location>
</feature>
<evidence type="ECO:0000259" key="11">
    <source>
        <dbReference type="PROSITE" id="PS50089"/>
    </source>
</evidence>
<dbReference type="Pfam" id="PF13639">
    <property type="entry name" value="zf-RING_2"/>
    <property type="match status" value="1"/>
</dbReference>
<dbReference type="GO" id="GO:0012505">
    <property type="term" value="C:endomembrane system"/>
    <property type="evidence" value="ECO:0007669"/>
    <property type="project" value="TreeGrafter"/>
</dbReference>
<dbReference type="PANTHER" id="PTHR22763">
    <property type="entry name" value="RING ZINC FINGER PROTEIN"/>
    <property type="match status" value="1"/>
</dbReference>
<keyword evidence="5" id="KW-0862">Zinc</keyword>
<feature type="transmembrane region" description="Helical" evidence="10">
    <location>
        <begin position="266"/>
        <end position="283"/>
    </location>
</feature>
<feature type="compositionally biased region" description="Polar residues" evidence="9">
    <location>
        <begin position="768"/>
        <end position="778"/>
    </location>
</feature>
<dbReference type="SMART" id="SM00184">
    <property type="entry name" value="RING"/>
    <property type="match status" value="1"/>
</dbReference>
<feature type="transmembrane region" description="Helical" evidence="10">
    <location>
        <begin position="348"/>
        <end position="366"/>
    </location>
</feature>
<keyword evidence="3" id="KW-0479">Metal-binding</keyword>
<proteinExistence type="predicted"/>
<evidence type="ECO:0000256" key="8">
    <source>
        <dbReference type="PROSITE-ProRule" id="PRU00175"/>
    </source>
</evidence>
<dbReference type="SMART" id="SM00744">
    <property type="entry name" value="RINGv"/>
    <property type="match status" value="1"/>
</dbReference>
<evidence type="ECO:0000313" key="13">
    <source>
        <dbReference type="Proteomes" id="UP000218231"/>
    </source>
</evidence>
<dbReference type="GO" id="GO:0016020">
    <property type="term" value="C:membrane"/>
    <property type="evidence" value="ECO:0007669"/>
    <property type="project" value="UniProtKB-SubCell"/>
</dbReference>
<evidence type="ECO:0000256" key="9">
    <source>
        <dbReference type="SAM" id="MobiDB-lite"/>
    </source>
</evidence>
<keyword evidence="6 10" id="KW-1133">Transmembrane helix</keyword>
<dbReference type="AlphaFoldDB" id="A0A2A2KFL8"/>
<feature type="transmembrane region" description="Helical" evidence="10">
    <location>
        <begin position="523"/>
        <end position="546"/>
    </location>
</feature>
<reference evidence="12 13" key="1">
    <citation type="journal article" date="2017" name="Curr. Biol.">
        <title>Genome architecture and evolution of a unichromosomal asexual nematode.</title>
        <authorList>
            <person name="Fradin H."/>
            <person name="Zegar C."/>
            <person name="Gutwein M."/>
            <person name="Lucas J."/>
            <person name="Kovtun M."/>
            <person name="Corcoran D."/>
            <person name="Baugh L.R."/>
            <person name="Kiontke K."/>
            <person name="Gunsalus K."/>
            <person name="Fitch D.H."/>
            <person name="Piano F."/>
        </authorList>
    </citation>
    <scope>NUCLEOTIDE SEQUENCE [LARGE SCALE GENOMIC DNA]</scope>
    <source>
        <strain evidence="12">PF1309</strain>
    </source>
</reference>
<dbReference type="GO" id="GO:0036503">
    <property type="term" value="P:ERAD pathway"/>
    <property type="evidence" value="ECO:0007669"/>
    <property type="project" value="TreeGrafter"/>
</dbReference>
<dbReference type="Gene3D" id="3.30.40.10">
    <property type="entry name" value="Zinc/RING finger domain, C3HC4 (zinc finger)"/>
    <property type="match status" value="1"/>
</dbReference>
<dbReference type="InterPro" id="IPR001841">
    <property type="entry name" value="Znf_RING"/>
</dbReference>
<gene>
    <name evidence="12" type="ORF">WR25_15281</name>
</gene>
<dbReference type="GO" id="GO:0061630">
    <property type="term" value="F:ubiquitin protein ligase activity"/>
    <property type="evidence" value="ECO:0007669"/>
    <property type="project" value="TreeGrafter"/>
</dbReference>
<evidence type="ECO:0000256" key="4">
    <source>
        <dbReference type="ARBA" id="ARBA00022771"/>
    </source>
</evidence>
<feature type="transmembrane region" description="Helical" evidence="10">
    <location>
        <begin position="172"/>
        <end position="191"/>
    </location>
</feature>
<dbReference type="InterPro" id="IPR011016">
    <property type="entry name" value="Znf_RING-CH"/>
</dbReference>
<sequence length="778" mass="87945">MMKKSYLDRNMHTRWNGIGASECADGLLVDERAVGAGINQEPDLDDRSIRLLGATAIQADHEAVVRSKNEKSIKMDRYPFSADEPAMQFQFRSMNRNENRVAAGTTLFLAYAVEVLLRLPAFILVELFFRYKNMKFEELTETMINQTSFANTSYVDMAAILDFIHRRNYDHSASLILSNSVLVLSGLLLMLPTHRVMRLYAHFISLCLFAFSWYMSISYVRLEQSLNEVVQFDELKKLERPGFHFLAQILLGVMQSFLLRIEQESYRFALPAFALPIFVRMFGAELKHLMAVHNGCCGFVMVCICMYVLNCVPHMCQAMRILMLQLRAAFTIRGVVGGFLSIWRRLKVSQLLSFAWLVMFLCEAYVEMHTKKRDWIELGQIILSSMANCTKTPVSLLALSLTVSYISKWITNLAQLFLGGPREHVHVIEYAGYTEGIVMIVMSWYSGVLDAEMGRRSLLIGIIHFNVLSALQSSMLELLEPNFLALVSFPLPRTRHVRCLSFAIFLASSSAFLAYAIPFFIQLELWCAILIANCLLTTVRTISLTLRYTVSTIESRRVEPWNNADSVMYGIGLSTNGVELLIALIVLVFGLHETFVGRWNWVSLAVLFGHAIVNVYKRLHRLIATVYSRKVALQSITKNDVCAICFSEMSDEAVITPCKHIFHTACLRKWLAVKQVCPLCYSQVRSPMNQPVEASGSSEMPSNSGLNQVPEGLHHRRGSVAPPDPPSARQHHSIDSARDMWPLVPDGLYDGSDSDSNSESIDPRSEYSVANSEFTDLE</sequence>
<dbReference type="InterPro" id="IPR025754">
    <property type="entry name" value="TRC8_N_dom"/>
</dbReference>
<feature type="transmembrane region" description="Helical" evidence="10">
    <location>
        <begin position="499"/>
        <end position="517"/>
    </location>
</feature>
<organism evidence="12 13">
    <name type="scientific">Diploscapter pachys</name>
    <dbReference type="NCBI Taxonomy" id="2018661"/>
    <lineage>
        <taxon>Eukaryota</taxon>
        <taxon>Metazoa</taxon>
        <taxon>Ecdysozoa</taxon>
        <taxon>Nematoda</taxon>
        <taxon>Chromadorea</taxon>
        <taxon>Rhabditida</taxon>
        <taxon>Rhabditina</taxon>
        <taxon>Rhabditomorpha</taxon>
        <taxon>Rhabditoidea</taxon>
        <taxon>Rhabditidae</taxon>
        <taxon>Diploscapter</taxon>
    </lineage>
</organism>
<evidence type="ECO:0000256" key="1">
    <source>
        <dbReference type="ARBA" id="ARBA00004141"/>
    </source>
</evidence>
<dbReference type="Pfam" id="PF13705">
    <property type="entry name" value="TRC8_N"/>
    <property type="match status" value="1"/>
</dbReference>
<feature type="transmembrane region" description="Helical" evidence="10">
    <location>
        <begin position="598"/>
        <end position="616"/>
    </location>
</feature>
<feature type="transmembrane region" description="Helical" evidence="10">
    <location>
        <begin position="101"/>
        <end position="125"/>
    </location>
</feature>
<evidence type="ECO:0000256" key="5">
    <source>
        <dbReference type="ARBA" id="ARBA00022833"/>
    </source>
</evidence>
<feature type="compositionally biased region" description="Polar residues" evidence="9">
    <location>
        <begin position="695"/>
        <end position="707"/>
    </location>
</feature>
<dbReference type="InterPro" id="IPR013083">
    <property type="entry name" value="Znf_RING/FYVE/PHD"/>
</dbReference>
<keyword evidence="2 10" id="KW-0812">Transmembrane</keyword>
<dbReference type="GO" id="GO:0008270">
    <property type="term" value="F:zinc ion binding"/>
    <property type="evidence" value="ECO:0007669"/>
    <property type="project" value="UniProtKB-KW"/>
</dbReference>
<evidence type="ECO:0000256" key="10">
    <source>
        <dbReference type="SAM" id="Phobius"/>
    </source>
</evidence>
<dbReference type="Proteomes" id="UP000218231">
    <property type="component" value="Unassembled WGS sequence"/>
</dbReference>
<feature type="region of interest" description="Disordered" evidence="9">
    <location>
        <begin position="690"/>
        <end position="778"/>
    </location>
</feature>
<dbReference type="PROSITE" id="PS50089">
    <property type="entry name" value="ZF_RING_2"/>
    <property type="match status" value="1"/>
</dbReference>
<evidence type="ECO:0000256" key="7">
    <source>
        <dbReference type="ARBA" id="ARBA00023136"/>
    </source>
</evidence>
<keyword evidence="7 10" id="KW-0472">Membrane</keyword>